<evidence type="ECO:0000313" key="1">
    <source>
        <dbReference type="EMBL" id="QQL49350.1"/>
    </source>
</evidence>
<keyword evidence="2" id="KW-1185">Reference proteome</keyword>
<evidence type="ECO:0000313" key="2">
    <source>
        <dbReference type="Proteomes" id="UP000429232"/>
    </source>
</evidence>
<dbReference type="AlphaFoldDB" id="A0A6I4HXY5"/>
<dbReference type="EMBL" id="CP066775">
    <property type="protein sequence ID" value="QQL49350.1"/>
    <property type="molecule type" value="Genomic_DNA"/>
</dbReference>
<gene>
    <name evidence="1" type="ORF">GO620_014410</name>
</gene>
<proteinExistence type="predicted"/>
<dbReference type="Proteomes" id="UP000429232">
    <property type="component" value="Chromosome"/>
</dbReference>
<dbReference type="KEGG" id="mgik:GO620_014410"/>
<sequence>MKFFRLDLLTLLISLFLLNSCKNQNNLGLIIDPSQQVNGTLTDTSTLWTNTVSEDTVVTSGLAKTPLAYFKDPIIGTSEANIAAAISLPGNAGYTLPSGTLTIDSAVLILRYADGFYGDSLTSKYKANIYQLAEKPSATTTYYNNKIWSVSNVLLGSQTFNSRTHTPFKITDIVTGKPDTLKSVPAQLRVKISTNFIASNLFNANSTTLGSNTLFQNQVKGLYITLDKTQAGNGGRFFINGDSSRIDVYYKAVNPTTAVIDTAVVSLPLAQRAAEIKHTYTTAVTAALNTTAPQETIYLDGLGGLRAKIAFPYIKNFLATAGANAVISRAELVITPVPGSNISYKALPRLTMYRFDIAKQRIAIPDATGGSTSTLTDSRFISAGVFGGIFNNLDNSYHFIITGYVSDLARGKTPDYGTYIAPIDTTSLTTVPIAATPQTAARTYATGGVTNKASANFPYRMKLNIIYTKATQ</sequence>
<dbReference type="RefSeq" id="WP_157524467.1">
    <property type="nucleotide sequence ID" value="NZ_CP066775.1"/>
</dbReference>
<name>A0A6I4HXY5_9SPHI</name>
<dbReference type="InterPro" id="IPR025366">
    <property type="entry name" value="DUF4270"/>
</dbReference>
<organism evidence="1 2">
    <name type="scientific">Mucilaginibacter ginkgonis</name>
    <dbReference type="NCBI Taxonomy" id="2682091"/>
    <lineage>
        <taxon>Bacteria</taxon>
        <taxon>Pseudomonadati</taxon>
        <taxon>Bacteroidota</taxon>
        <taxon>Sphingobacteriia</taxon>
        <taxon>Sphingobacteriales</taxon>
        <taxon>Sphingobacteriaceae</taxon>
        <taxon>Mucilaginibacter</taxon>
    </lineage>
</organism>
<protein>
    <submittedName>
        <fullName evidence="1">DUF4270 family protein</fullName>
    </submittedName>
</protein>
<accession>A0A6I4HXY5</accession>
<reference evidence="1 2" key="1">
    <citation type="submission" date="2020-12" db="EMBL/GenBank/DDBJ databases">
        <title>HMF7856_wgs.fasta genome submission.</title>
        <authorList>
            <person name="Kang H."/>
            <person name="Kim H."/>
            <person name="Joh K."/>
        </authorList>
    </citation>
    <scope>NUCLEOTIDE SEQUENCE [LARGE SCALE GENOMIC DNA]</scope>
    <source>
        <strain evidence="1 2">HMF7856</strain>
    </source>
</reference>
<dbReference type="Pfam" id="PF14092">
    <property type="entry name" value="DUF4270"/>
    <property type="match status" value="1"/>
</dbReference>